<evidence type="ECO:0000313" key="1">
    <source>
        <dbReference type="EMBL" id="KAF7349752.1"/>
    </source>
</evidence>
<dbReference type="Proteomes" id="UP000623467">
    <property type="component" value="Unassembled WGS sequence"/>
</dbReference>
<gene>
    <name evidence="1" type="ORF">MSAN_01702200</name>
</gene>
<accession>A0A8H7CVI6</accession>
<dbReference type="EMBL" id="JACAZH010000015">
    <property type="protein sequence ID" value="KAF7349752.1"/>
    <property type="molecule type" value="Genomic_DNA"/>
</dbReference>
<comment type="caution">
    <text evidence="1">The sequence shown here is derived from an EMBL/GenBank/DDBJ whole genome shotgun (WGS) entry which is preliminary data.</text>
</comment>
<reference evidence="1" key="1">
    <citation type="submission" date="2020-05" db="EMBL/GenBank/DDBJ databases">
        <title>Mycena genomes resolve the evolution of fungal bioluminescence.</title>
        <authorList>
            <person name="Tsai I.J."/>
        </authorList>
    </citation>
    <scope>NUCLEOTIDE SEQUENCE</scope>
    <source>
        <strain evidence="1">160909Yilan</strain>
    </source>
</reference>
<sequence length="294" mass="32199">MLMPLQRSGARFRARPRCTTIATQHATSGAPVSFCADGHIHGSPWDTLRTYYVVPVLALASSRSARRGVPASRFVLSSASCFDLVQSTDFVRPPLPTYPLWPSTAVSCLHLLVGHIMHAWPVGSALFTHAQVHPDNNNNKPFSCEHSFICLIDARALMPTHYRASFHADLHALLFGGGARWTLFACVFVPLSPRFSAQYQSMRAQKVAHHDRSVKLLDSSFIDHSNNTNSSHYIAASLQAVTVFLFCETTNVASSSVNVGIGYGSCSVITDLVQQISLGILYRALLDPFSKARV</sequence>
<dbReference type="AlphaFoldDB" id="A0A8H7CVI6"/>
<proteinExistence type="predicted"/>
<name>A0A8H7CVI6_9AGAR</name>
<evidence type="ECO:0000313" key="2">
    <source>
        <dbReference type="Proteomes" id="UP000623467"/>
    </source>
</evidence>
<organism evidence="1 2">
    <name type="scientific">Mycena sanguinolenta</name>
    <dbReference type="NCBI Taxonomy" id="230812"/>
    <lineage>
        <taxon>Eukaryota</taxon>
        <taxon>Fungi</taxon>
        <taxon>Dikarya</taxon>
        <taxon>Basidiomycota</taxon>
        <taxon>Agaricomycotina</taxon>
        <taxon>Agaricomycetes</taxon>
        <taxon>Agaricomycetidae</taxon>
        <taxon>Agaricales</taxon>
        <taxon>Marasmiineae</taxon>
        <taxon>Mycenaceae</taxon>
        <taxon>Mycena</taxon>
    </lineage>
</organism>
<keyword evidence="2" id="KW-1185">Reference proteome</keyword>
<protein>
    <submittedName>
        <fullName evidence="1">Uncharacterized protein</fullName>
    </submittedName>
</protein>